<accession>A0ABP8LUM4</accession>
<dbReference type="EMBL" id="BAABHC010000016">
    <property type="protein sequence ID" value="GAA4437350.1"/>
    <property type="molecule type" value="Genomic_DNA"/>
</dbReference>
<dbReference type="Proteomes" id="UP001500552">
    <property type="component" value="Unassembled WGS sequence"/>
</dbReference>
<reference evidence="2" key="1">
    <citation type="journal article" date="2019" name="Int. J. Syst. Evol. Microbiol.">
        <title>The Global Catalogue of Microorganisms (GCM) 10K type strain sequencing project: providing services to taxonomists for standard genome sequencing and annotation.</title>
        <authorList>
            <consortium name="The Broad Institute Genomics Platform"/>
            <consortium name="The Broad Institute Genome Sequencing Center for Infectious Disease"/>
            <person name="Wu L."/>
            <person name="Ma J."/>
        </authorList>
    </citation>
    <scope>NUCLEOTIDE SEQUENCE [LARGE SCALE GENOMIC DNA]</scope>
    <source>
        <strain evidence="2">JCM 17926</strain>
    </source>
</reference>
<evidence type="ECO:0000313" key="2">
    <source>
        <dbReference type="Proteomes" id="UP001500552"/>
    </source>
</evidence>
<name>A0ABP8LUM4_9BACT</name>
<evidence type="ECO:0008006" key="3">
    <source>
        <dbReference type="Google" id="ProtNLM"/>
    </source>
</evidence>
<proteinExistence type="predicted"/>
<organism evidence="1 2">
    <name type="scientific">Pontibacter saemangeumensis</name>
    <dbReference type="NCBI Taxonomy" id="1084525"/>
    <lineage>
        <taxon>Bacteria</taxon>
        <taxon>Pseudomonadati</taxon>
        <taxon>Bacteroidota</taxon>
        <taxon>Cytophagia</taxon>
        <taxon>Cytophagales</taxon>
        <taxon>Hymenobacteraceae</taxon>
        <taxon>Pontibacter</taxon>
    </lineage>
</organism>
<comment type="caution">
    <text evidence="1">The sequence shown here is derived from an EMBL/GenBank/DDBJ whole genome shotgun (WGS) entry which is preliminary data.</text>
</comment>
<keyword evidence="2" id="KW-1185">Reference proteome</keyword>
<evidence type="ECO:0000313" key="1">
    <source>
        <dbReference type="EMBL" id="GAA4437350.1"/>
    </source>
</evidence>
<gene>
    <name evidence="1" type="ORF">GCM10023188_31440</name>
</gene>
<sequence length="70" mass="8095">MGWTGSGCPELNPVERFFEELRKWTANQVFTDIGQIEQWLESMVRKYMQQPQAVKQLTLFPYIAEGAPSS</sequence>
<protein>
    <recommendedName>
        <fullName evidence="3">Transposase</fullName>
    </recommendedName>
</protein>